<reference evidence="1 2" key="1">
    <citation type="submission" date="2018-04" db="EMBL/GenBank/DDBJ databases">
        <title>Genomic Encyclopedia of Archaeal and Bacterial Type Strains, Phase II (KMG-II): from individual species to whole genera.</title>
        <authorList>
            <person name="Goeker M."/>
        </authorList>
    </citation>
    <scope>NUCLEOTIDE SEQUENCE [LARGE SCALE GENOMIC DNA]</scope>
    <source>
        <strain evidence="1 2">DSM 26809</strain>
    </source>
</reference>
<proteinExistence type="predicted"/>
<accession>A0A2T5JG45</accession>
<evidence type="ECO:0000313" key="2">
    <source>
        <dbReference type="Proteomes" id="UP000244168"/>
    </source>
</evidence>
<evidence type="ECO:0000313" key="1">
    <source>
        <dbReference type="EMBL" id="PTR01364.1"/>
    </source>
</evidence>
<keyword evidence="2" id="KW-1185">Reference proteome</keyword>
<dbReference type="SUPFAM" id="SSF50998">
    <property type="entry name" value="Quinoprotein alcohol dehydrogenase-like"/>
    <property type="match status" value="1"/>
</dbReference>
<dbReference type="InterPro" id="IPR011047">
    <property type="entry name" value="Quinoprotein_ADH-like_sf"/>
</dbReference>
<dbReference type="EMBL" id="QAOQ01000001">
    <property type="protein sequence ID" value="PTR01364.1"/>
    <property type="molecule type" value="Genomic_DNA"/>
</dbReference>
<protein>
    <submittedName>
        <fullName evidence="1">Uncharacterized protein</fullName>
    </submittedName>
</protein>
<gene>
    <name evidence="1" type="ORF">C8P68_101598</name>
</gene>
<organism evidence="1 2">
    <name type="scientific">Mucilaginibacter yixingensis</name>
    <dbReference type="NCBI Taxonomy" id="1295612"/>
    <lineage>
        <taxon>Bacteria</taxon>
        <taxon>Pseudomonadati</taxon>
        <taxon>Bacteroidota</taxon>
        <taxon>Sphingobacteriia</taxon>
        <taxon>Sphingobacteriales</taxon>
        <taxon>Sphingobacteriaceae</taxon>
        <taxon>Mucilaginibacter</taxon>
    </lineage>
</organism>
<dbReference type="Proteomes" id="UP000244168">
    <property type="component" value="Unassembled WGS sequence"/>
</dbReference>
<name>A0A2T5JG45_9SPHI</name>
<comment type="caution">
    <text evidence="1">The sequence shown here is derived from an EMBL/GenBank/DDBJ whole genome shotgun (WGS) entry which is preliminary data.</text>
</comment>
<dbReference type="AlphaFoldDB" id="A0A2T5JG45"/>
<sequence>MAAFFVSSYLSSMTFNYKDYSILLTQEYNDAPLSKGNLKNYTRSYQSSPEYEASTIYGISIFKDKKEIANAVILESGGATQLNPHSYLIKEDVLFITCSNQIYALQIPTLSLIWRLEPEFATCFEIHDFKGDILIWGETSISRITSDGTIKWGFSARDIFVTLDESPAFEIDGDQILLTDWQGFKYCLNADGKEISL</sequence>